<name>A0A0A9BUW4_ARUDO</name>
<proteinExistence type="predicted"/>
<organism evidence="1">
    <name type="scientific">Arundo donax</name>
    <name type="common">Giant reed</name>
    <name type="synonym">Donax arundinaceus</name>
    <dbReference type="NCBI Taxonomy" id="35708"/>
    <lineage>
        <taxon>Eukaryota</taxon>
        <taxon>Viridiplantae</taxon>
        <taxon>Streptophyta</taxon>
        <taxon>Embryophyta</taxon>
        <taxon>Tracheophyta</taxon>
        <taxon>Spermatophyta</taxon>
        <taxon>Magnoliopsida</taxon>
        <taxon>Liliopsida</taxon>
        <taxon>Poales</taxon>
        <taxon>Poaceae</taxon>
        <taxon>PACMAD clade</taxon>
        <taxon>Arundinoideae</taxon>
        <taxon>Arundineae</taxon>
        <taxon>Arundo</taxon>
    </lineage>
</organism>
<accession>A0A0A9BUW4</accession>
<evidence type="ECO:0000313" key="1">
    <source>
        <dbReference type="EMBL" id="JAD65993.1"/>
    </source>
</evidence>
<dbReference type="EMBL" id="GBRH01231902">
    <property type="protein sequence ID" value="JAD65993.1"/>
    <property type="molecule type" value="Transcribed_RNA"/>
</dbReference>
<dbReference type="AlphaFoldDB" id="A0A0A9BUW4"/>
<sequence>MHFHIGLIMYICKEPNNSCHF</sequence>
<reference evidence="1" key="2">
    <citation type="journal article" date="2015" name="Data Brief">
        <title>Shoot transcriptome of the giant reed, Arundo donax.</title>
        <authorList>
            <person name="Barrero R.A."/>
            <person name="Guerrero F.D."/>
            <person name="Moolhuijzen P."/>
            <person name="Goolsby J.A."/>
            <person name="Tidwell J."/>
            <person name="Bellgard S.E."/>
            <person name="Bellgard M.I."/>
        </authorList>
    </citation>
    <scope>NUCLEOTIDE SEQUENCE</scope>
    <source>
        <tissue evidence="1">Shoot tissue taken approximately 20 cm above the soil surface</tissue>
    </source>
</reference>
<protein>
    <submittedName>
        <fullName evidence="1">Uncharacterized protein</fullName>
    </submittedName>
</protein>
<reference evidence="1" key="1">
    <citation type="submission" date="2014-09" db="EMBL/GenBank/DDBJ databases">
        <authorList>
            <person name="Magalhaes I.L.F."/>
            <person name="Oliveira U."/>
            <person name="Santos F.R."/>
            <person name="Vidigal T.H.D.A."/>
            <person name="Brescovit A.D."/>
            <person name="Santos A.J."/>
        </authorList>
    </citation>
    <scope>NUCLEOTIDE SEQUENCE</scope>
    <source>
        <tissue evidence="1">Shoot tissue taken approximately 20 cm above the soil surface</tissue>
    </source>
</reference>